<keyword evidence="1" id="KW-0472">Membrane</keyword>
<evidence type="ECO:0000259" key="2">
    <source>
        <dbReference type="Pfam" id="PF04666"/>
    </source>
</evidence>
<dbReference type="InterPro" id="IPR006759">
    <property type="entry name" value="Glyco_transf_54"/>
</dbReference>
<feature type="transmembrane region" description="Helical" evidence="1">
    <location>
        <begin position="200"/>
        <end position="219"/>
    </location>
</feature>
<accession>A0A914S0F7</accession>
<dbReference type="GO" id="GO:0008375">
    <property type="term" value="F:acetylglucosaminyltransferase activity"/>
    <property type="evidence" value="ECO:0007669"/>
    <property type="project" value="TreeGrafter"/>
</dbReference>
<feature type="transmembrane region" description="Helical" evidence="1">
    <location>
        <begin position="231"/>
        <end position="251"/>
    </location>
</feature>
<name>A0A914S0F7_PAREQ</name>
<dbReference type="AlphaFoldDB" id="A0A914S0F7"/>
<dbReference type="InterPro" id="IPR057279">
    <property type="entry name" value="MGAT4"/>
</dbReference>
<dbReference type="Pfam" id="PF04666">
    <property type="entry name" value="MGAT4_cons"/>
    <property type="match status" value="1"/>
</dbReference>
<organism evidence="3 4">
    <name type="scientific">Parascaris equorum</name>
    <name type="common">Equine roundworm</name>
    <dbReference type="NCBI Taxonomy" id="6256"/>
    <lineage>
        <taxon>Eukaryota</taxon>
        <taxon>Metazoa</taxon>
        <taxon>Ecdysozoa</taxon>
        <taxon>Nematoda</taxon>
        <taxon>Chromadorea</taxon>
        <taxon>Rhabditida</taxon>
        <taxon>Spirurina</taxon>
        <taxon>Ascaridomorpha</taxon>
        <taxon>Ascaridoidea</taxon>
        <taxon>Ascarididae</taxon>
        <taxon>Parascaris</taxon>
    </lineage>
</organism>
<reference evidence="4" key="1">
    <citation type="submission" date="2022-11" db="UniProtKB">
        <authorList>
            <consortium name="WormBaseParasite"/>
        </authorList>
    </citation>
    <scope>IDENTIFICATION</scope>
</reference>
<proteinExistence type="predicted"/>
<dbReference type="Proteomes" id="UP000887564">
    <property type="component" value="Unplaced"/>
</dbReference>
<keyword evidence="1" id="KW-1133">Transmembrane helix</keyword>
<evidence type="ECO:0000256" key="1">
    <source>
        <dbReference type="SAM" id="Phobius"/>
    </source>
</evidence>
<dbReference type="WBParaSite" id="PEQ_0001205801-mRNA-1">
    <property type="protein sequence ID" value="PEQ_0001205801-mRNA-1"/>
    <property type="gene ID" value="PEQ_0001205801"/>
</dbReference>
<dbReference type="GO" id="GO:0005795">
    <property type="term" value="C:Golgi stack"/>
    <property type="evidence" value="ECO:0007669"/>
    <property type="project" value="TreeGrafter"/>
</dbReference>
<feature type="domain" description="MGAT4 conserved region" evidence="2">
    <location>
        <begin position="55"/>
        <end position="206"/>
    </location>
</feature>
<dbReference type="PANTHER" id="PTHR12062">
    <property type="entry name" value="N-ACETYLGLUCOSAMINYLTRANSFERASE VI"/>
    <property type="match status" value="1"/>
</dbReference>
<keyword evidence="3" id="KW-1185">Reference proteome</keyword>
<evidence type="ECO:0000313" key="3">
    <source>
        <dbReference type="Proteomes" id="UP000887564"/>
    </source>
</evidence>
<dbReference type="PANTHER" id="PTHR12062:SF9">
    <property type="entry name" value="ALPHA-1,3-MANNOSYL-GLYCOPROTEIN 4-BETA-N-ACETYLGLUCOSAMINYLTRANSFERASE A, ISOFORM A"/>
    <property type="match status" value="1"/>
</dbReference>
<sequence>MRLRTIAVDFDIDVLFSRLLFIAEMLMFARIFQFSYLLPTLQSLISGMNAEERASTLLVVIVPPREWYPPDLRSIPATFDDSPERMYWRTKQNLDYIFLMLYCQRRGISFVSRIHDFTAQRPIESQWFMLEFSTLGFIGKLFRSSDLPLLAQFIALFHREKPVDWLLDLLFVNRYCHPEKSPKQCSEITKQYRVRSRPSLFQHVGLCRLLFPLPYYLFIRNARYYEIGSGMFEYVLLQLFVVQSASYYCWFSLRRRNAFFKNSGNFDRIVAFNEHGTARVDFNVSRVIDSLKIV</sequence>
<dbReference type="GO" id="GO:0005783">
    <property type="term" value="C:endoplasmic reticulum"/>
    <property type="evidence" value="ECO:0007669"/>
    <property type="project" value="TreeGrafter"/>
</dbReference>
<keyword evidence="1" id="KW-0812">Transmembrane</keyword>
<protein>
    <recommendedName>
        <fullName evidence="2">MGAT4 conserved region domain-containing protein</fullName>
    </recommendedName>
</protein>
<dbReference type="GO" id="GO:0005793">
    <property type="term" value="C:endoplasmic reticulum-Golgi intermediate compartment"/>
    <property type="evidence" value="ECO:0007669"/>
    <property type="project" value="TreeGrafter"/>
</dbReference>
<evidence type="ECO:0000313" key="4">
    <source>
        <dbReference type="WBParaSite" id="PEQ_0001205801-mRNA-1"/>
    </source>
</evidence>
<dbReference type="GO" id="GO:0006487">
    <property type="term" value="P:protein N-linked glycosylation"/>
    <property type="evidence" value="ECO:0007669"/>
    <property type="project" value="TreeGrafter"/>
</dbReference>